<evidence type="ECO:0000313" key="2">
    <source>
        <dbReference type="Proteomes" id="UP000693970"/>
    </source>
</evidence>
<gene>
    <name evidence="1" type="ORF">IV203_033397</name>
</gene>
<dbReference type="AlphaFoldDB" id="A0A9K3K5G3"/>
<reference evidence="1" key="1">
    <citation type="journal article" date="2021" name="Sci. Rep.">
        <title>Diploid genomic architecture of Nitzschia inconspicua, an elite biomass production diatom.</title>
        <authorList>
            <person name="Oliver A."/>
            <person name="Podell S."/>
            <person name="Pinowska A."/>
            <person name="Traller J.C."/>
            <person name="Smith S.R."/>
            <person name="McClure R."/>
            <person name="Beliaev A."/>
            <person name="Bohutskyi P."/>
            <person name="Hill E.A."/>
            <person name="Rabines A."/>
            <person name="Zheng H."/>
            <person name="Allen L.Z."/>
            <person name="Kuo A."/>
            <person name="Grigoriev I.V."/>
            <person name="Allen A.E."/>
            <person name="Hazlebeck D."/>
            <person name="Allen E.E."/>
        </authorList>
    </citation>
    <scope>NUCLEOTIDE SEQUENCE</scope>
    <source>
        <strain evidence="1">Hildebrandi</strain>
    </source>
</reference>
<proteinExistence type="predicted"/>
<sequence length="97" mass="11230">MVLIDGHDSAWQRKFQTVALAVCRNSENLADVPKNSTIAVKNNPPKFSVEEERNQRKIIFMHLNLGHVPWEQLPLQHVIVRKRIMINQMSVPGNRSY</sequence>
<reference evidence="1" key="2">
    <citation type="submission" date="2021-04" db="EMBL/GenBank/DDBJ databases">
        <authorList>
            <person name="Podell S."/>
        </authorList>
    </citation>
    <scope>NUCLEOTIDE SEQUENCE</scope>
    <source>
        <strain evidence="1">Hildebrandi</strain>
    </source>
</reference>
<name>A0A9K3K5G3_9STRA</name>
<accession>A0A9K3K5G3</accession>
<dbReference type="EMBL" id="JAGRRH010000083">
    <property type="protein sequence ID" value="KAG7337459.1"/>
    <property type="molecule type" value="Genomic_DNA"/>
</dbReference>
<comment type="caution">
    <text evidence="1">The sequence shown here is derived from an EMBL/GenBank/DDBJ whole genome shotgun (WGS) entry which is preliminary data.</text>
</comment>
<organism evidence="1 2">
    <name type="scientific">Nitzschia inconspicua</name>
    <dbReference type="NCBI Taxonomy" id="303405"/>
    <lineage>
        <taxon>Eukaryota</taxon>
        <taxon>Sar</taxon>
        <taxon>Stramenopiles</taxon>
        <taxon>Ochrophyta</taxon>
        <taxon>Bacillariophyta</taxon>
        <taxon>Bacillariophyceae</taxon>
        <taxon>Bacillariophycidae</taxon>
        <taxon>Bacillariales</taxon>
        <taxon>Bacillariaceae</taxon>
        <taxon>Nitzschia</taxon>
    </lineage>
</organism>
<protein>
    <submittedName>
        <fullName evidence="1">Uncharacterized protein</fullName>
    </submittedName>
</protein>
<keyword evidence="2" id="KW-1185">Reference proteome</keyword>
<evidence type="ECO:0000313" key="1">
    <source>
        <dbReference type="EMBL" id="KAG7337459.1"/>
    </source>
</evidence>
<dbReference type="Proteomes" id="UP000693970">
    <property type="component" value="Unassembled WGS sequence"/>
</dbReference>